<evidence type="ECO:0000256" key="6">
    <source>
        <dbReference type="SAM" id="Phobius"/>
    </source>
</evidence>
<keyword evidence="6" id="KW-0812">Transmembrane</keyword>
<keyword evidence="6" id="KW-0472">Membrane</keyword>
<protein>
    <submittedName>
        <fullName evidence="8">Signal peptide peptidase SppA, 36K type</fullName>
        <ecNumber evidence="8">3.4.-.-</ecNumber>
    </submittedName>
</protein>
<feature type="domain" description="Peptidase S49" evidence="7">
    <location>
        <begin position="211"/>
        <end position="356"/>
    </location>
</feature>
<feature type="region of interest" description="Disordered" evidence="5">
    <location>
        <begin position="1"/>
        <end position="71"/>
    </location>
</feature>
<dbReference type="SUPFAM" id="SSF52096">
    <property type="entry name" value="ClpP/crotonase"/>
    <property type="match status" value="1"/>
</dbReference>
<name>D0WIY4_SLAES</name>
<dbReference type="SUPFAM" id="SSF81995">
    <property type="entry name" value="beta-sandwich domain of Sec23/24"/>
    <property type="match status" value="1"/>
</dbReference>
<feature type="compositionally biased region" description="Low complexity" evidence="5">
    <location>
        <begin position="24"/>
        <end position="38"/>
    </location>
</feature>
<dbReference type="CDD" id="cd07023">
    <property type="entry name" value="S49_Sppa_N_C"/>
    <property type="match status" value="1"/>
</dbReference>
<reference evidence="8" key="1">
    <citation type="submission" date="2009-10" db="EMBL/GenBank/DDBJ databases">
        <authorList>
            <person name="Weinstock G."/>
            <person name="Sodergren E."/>
            <person name="Clifton S."/>
            <person name="Fulton L."/>
            <person name="Fulton B."/>
            <person name="Courtney L."/>
            <person name="Fronick C."/>
            <person name="Harrison M."/>
            <person name="Strong C."/>
            <person name="Farmer C."/>
            <person name="Delahaunty K."/>
            <person name="Markovic C."/>
            <person name="Hall O."/>
            <person name="Minx P."/>
            <person name="Tomlinson C."/>
            <person name="Mitreva M."/>
            <person name="Nelson J."/>
            <person name="Hou S."/>
            <person name="Wollam A."/>
            <person name="Pepin K.H."/>
            <person name="Johnson M."/>
            <person name="Bhonagiri V."/>
            <person name="Nash W.E."/>
            <person name="Warren W."/>
            <person name="Chinwalla A."/>
            <person name="Mardis E.R."/>
            <person name="Wilson R.K."/>
        </authorList>
    </citation>
    <scope>NUCLEOTIDE SEQUENCE [LARGE SCALE GENOMIC DNA]</scope>
    <source>
        <strain evidence="8">ATCC 700122</strain>
    </source>
</reference>
<evidence type="ECO:0000256" key="5">
    <source>
        <dbReference type="SAM" id="MobiDB-lite"/>
    </source>
</evidence>
<dbReference type="HOGENOM" id="CLU_046540_0_2_11"/>
<dbReference type="Gene3D" id="3.90.226.10">
    <property type="entry name" value="2-enoyl-CoA Hydratase, Chain A, domain 1"/>
    <property type="match status" value="2"/>
</dbReference>
<dbReference type="Pfam" id="PF01343">
    <property type="entry name" value="Peptidase_S49"/>
    <property type="match status" value="1"/>
</dbReference>
<evidence type="ECO:0000256" key="1">
    <source>
        <dbReference type="ARBA" id="ARBA00008683"/>
    </source>
</evidence>
<dbReference type="InterPro" id="IPR047272">
    <property type="entry name" value="S49_SppA_C"/>
</dbReference>
<comment type="similarity">
    <text evidence="1">Belongs to the peptidase S49 family.</text>
</comment>
<sequence length="406" mass="40944">MDEGKAYPMNDGTNQGFGMPTPPQAAGQPQGAGQAQAADRPQNGQPQTAGQPASFQPQAFQPYQQPGYAQPQAAPAAGFAAPVAPAAQVAAAPAKQSHSGLIALGIVAAAIVLIFGIGAASCSAAIGSLSSIGSAGDASSLSTYGDSVAVITMSGTIGYDGSACSPEGLRAALKSVEADDDIKAVVLRVNSGGGTSTAGEEMSQLIAGFDKPIVVSSASINCSAAYEISSQADYIYVNHSTAIGAIGTIMQTYDASELLDKLGIKVNSIASAESKDSSYGTRPLTDEEREYYQNLVSQINAQFVSSVASGRGMSVAQVQELATGMEFTGDDAVANGLADEIGTYDDALAKAAELGGIKGDFDVVDADPSRSDLASLLGISGSTKVSISADDLAAALAKLDEAHTVR</sequence>
<dbReference type="GO" id="GO:0006508">
    <property type="term" value="P:proteolysis"/>
    <property type="evidence" value="ECO:0007669"/>
    <property type="project" value="UniProtKB-KW"/>
</dbReference>
<dbReference type="Proteomes" id="UP000006001">
    <property type="component" value="Unassembled WGS sequence"/>
</dbReference>
<dbReference type="AlphaFoldDB" id="D0WIY4"/>
<evidence type="ECO:0000259" key="7">
    <source>
        <dbReference type="Pfam" id="PF01343"/>
    </source>
</evidence>
<dbReference type="eggNOG" id="COG0616">
    <property type="taxonomic scope" value="Bacteria"/>
</dbReference>
<keyword evidence="4" id="KW-0720">Serine protease</keyword>
<dbReference type="PANTHER" id="PTHR42987">
    <property type="entry name" value="PEPTIDASE S49"/>
    <property type="match status" value="1"/>
</dbReference>
<keyword evidence="3 8" id="KW-0378">Hydrolase</keyword>
<evidence type="ECO:0000256" key="4">
    <source>
        <dbReference type="ARBA" id="ARBA00022825"/>
    </source>
</evidence>
<dbReference type="EC" id="3.4.-.-" evidence="8"/>
<dbReference type="GO" id="GO:0008236">
    <property type="term" value="F:serine-type peptidase activity"/>
    <property type="evidence" value="ECO:0007669"/>
    <property type="project" value="UniProtKB-KW"/>
</dbReference>
<evidence type="ECO:0000313" key="9">
    <source>
        <dbReference type="Proteomes" id="UP000006001"/>
    </source>
</evidence>
<dbReference type="RefSeq" id="WP_006363090.1">
    <property type="nucleotide sequence ID" value="NZ_GG700631.1"/>
</dbReference>
<keyword evidence="2" id="KW-0645">Protease</keyword>
<dbReference type="EMBL" id="ACUX02000019">
    <property type="protein sequence ID" value="EEZ60332.1"/>
    <property type="molecule type" value="Genomic_DNA"/>
</dbReference>
<dbReference type="OrthoDB" id="9764363at2"/>
<comment type="caution">
    <text evidence="8">The sequence shown here is derived from an EMBL/GenBank/DDBJ whole genome shotgun (WGS) entry which is preliminary data.</text>
</comment>
<dbReference type="NCBIfam" id="TIGR00706">
    <property type="entry name" value="SppA_dom"/>
    <property type="match status" value="1"/>
</dbReference>
<gene>
    <name evidence="8" type="primary">sppA</name>
    <name evidence="8" type="ORF">HMPREF0762_01809</name>
</gene>
<feature type="compositionally biased region" description="Low complexity" evidence="5">
    <location>
        <begin position="49"/>
        <end position="71"/>
    </location>
</feature>
<evidence type="ECO:0000256" key="3">
    <source>
        <dbReference type="ARBA" id="ARBA00022801"/>
    </source>
</evidence>
<feature type="transmembrane region" description="Helical" evidence="6">
    <location>
        <begin position="101"/>
        <end position="120"/>
    </location>
</feature>
<keyword evidence="6" id="KW-1133">Transmembrane helix</keyword>
<dbReference type="InterPro" id="IPR002142">
    <property type="entry name" value="Peptidase_S49"/>
</dbReference>
<dbReference type="InterPro" id="IPR004635">
    <property type="entry name" value="Pept_S49_SppA"/>
</dbReference>
<proteinExistence type="inferred from homology"/>
<dbReference type="GeneID" id="85008137"/>
<organism evidence="8 9">
    <name type="scientific">Slackia exigua (strain ATCC 700122 / DSM 15923 / CIP 105133 / JCM 11022 / KCTC 5966 / S-7)</name>
    <dbReference type="NCBI Taxonomy" id="649764"/>
    <lineage>
        <taxon>Bacteria</taxon>
        <taxon>Bacillati</taxon>
        <taxon>Actinomycetota</taxon>
        <taxon>Coriobacteriia</taxon>
        <taxon>Eggerthellales</taxon>
        <taxon>Eggerthellaceae</taxon>
        <taxon>Slackia</taxon>
    </lineage>
</organism>
<dbReference type="PANTHER" id="PTHR42987:SF4">
    <property type="entry name" value="PROTEASE SOHB-RELATED"/>
    <property type="match status" value="1"/>
</dbReference>
<dbReference type="STRING" id="649764.HMPREF0762_01809"/>
<evidence type="ECO:0000313" key="8">
    <source>
        <dbReference type="EMBL" id="EEZ60332.1"/>
    </source>
</evidence>
<accession>D0WIY4</accession>
<evidence type="ECO:0000256" key="2">
    <source>
        <dbReference type="ARBA" id="ARBA00022670"/>
    </source>
</evidence>
<dbReference type="InterPro" id="IPR029045">
    <property type="entry name" value="ClpP/crotonase-like_dom_sf"/>
</dbReference>
<keyword evidence="9" id="KW-1185">Reference proteome</keyword>